<dbReference type="SUPFAM" id="SSF140736">
    <property type="entry name" value="Rv1873-like"/>
    <property type="match status" value="1"/>
</dbReference>
<dbReference type="EMBL" id="CAKXZT010000113">
    <property type="protein sequence ID" value="CAH2398535.1"/>
    <property type="molecule type" value="Genomic_DNA"/>
</dbReference>
<accession>A0ABM9DPF7</accession>
<protein>
    <submittedName>
        <fullName evidence="1">Uncharacterized protein</fullName>
    </submittedName>
</protein>
<proteinExistence type="predicted"/>
<dbReference type="InterPro" id="IPR036287">
    <property type="entry name" value="Rv1873-like_sf"/>
</dbReference>
<name>A0ABM9DPF7_9HYPH</name>
<sequence length="155" mass="17642">MEFMFPRAGLSQKRLYARALRDQIARRGQCLCLLAAAVGRNRESVRTLQRLIDVSVRTVFGDVDARKLQASLTLFSEASYDEFLFETMFDVWFNGLLDEDTMTRIRFIAGCLAPSKRQKASRPSAFSTVWPSWTFRRAACGRMPAKGDQGKPFAF</sequence>
<dbReference type="Gene3D" id="1.25.40.380">
    <property type="entry name" value="Protein of unknown function DUF1810"/>
    <property type="match status" value="1"/>
</dbReference>
<evidence type="ECO:0000313" key="2">
    <source>
        <dbReference type="Proteomes" id="UP001153050"/>
    </source>
</evidence>
<dbReference type="Pfam" id="PF08837">
    <property type="entry name" value="DUF1810"/>
    <property type="match status" value="1"/>
</dbReference>
<dbReference type="InterPro" id="IPR014937">
    <property type="entry name" value="DUF1810"/>
</dbReference>
<comment type="caution">
    <text evidence="1">The sequence shown here is derived from an EMBL/GenBank/DDBJ whole genome shotgun (WGS) entry which is preliminary data.</text>
</comment>
<gene>
    <name evidence="1" type="ORF">MES5069_200057</name>
</gene>
<organism evidence="1 2">
    <name type="scientific">Mesorhizobium escarrei</name>
    <dbReference type="NCBI Taxonomy" id="666018"/>
    <lineage>
        <taxon>Bacteria</taxon>
        <taxon>Pseudomonadati</taxon>
        <taxon>Pseudomonadota</taxon>
        <taxon>Alphaproteobacteria</taxon>
        <taxon>Hyphomicrobiales</taxon>
        <taxon>Phyllobacteriaceae</taxon>
        <taxon>Mesorhizobium</taxon>
    </lineage>
</organism>
<dbReference type="Proteomes" id="UP001153050">
    <property type="component" value="Unassembled WGS sequence"/>
</dbReference>
<evidence type="ECO:0000313" key="1">
    <source>
        <dbReference type="EMBL" id="CAH2398535.1"/>
    </source>
</evidence>
<keyword evidence="2" id="KW-1185">Reference proteome</keyword>
<reference evidence="1 2" key="1">
    <citation type="submission" date="2022-03" db="EMBL/GenBank/DDBJ databases">
        <authorList>
            <person name="Brunel B."/>
        </authorList>
    </citation>
    <scope>NUCLEOTIDE SEQUENCE [LARGE SCALE GENOMIC DNA]</scope>
    <source>
        <strain evidence="1">STM5069sample</strain>
    </source>
</reference>